<sequence length="254" mass="27580">MHILSFDTPGQKDGVLFPVKPGRDGARHHFRPVIAVRLQGVTAMRRLPVYLVLDVSGSMHGEPIEAVQNGMQMLVSTLRTDPYALETAHISVIVFDDKARQVVPLTELISFQPPSVEAGSTTSLGDALRVTKECIAREVRKTTADSKGDWKPLVFLMTDGQPTDDWQKGLAEFRTIRPGMVIACAAGPQADTSVLKQITEVVVSLDTADSSTISAFFKWVSASISTSSKKIDLSKSESTQLSELPPPPPQITLV</sequence>
<dbReference type="InterPro" id="IPR011392">
    <property type="entry name" value="Tellurite-R_TerY"/>
</dbReference>
<dbReference type="RefSeq" id="WP_264772560.1">
    <property type="nucleotide sequence ID" value="NZ_JAPDOG010000014.1"/>
</dbReference>
<dbReference type="EMBL" id="JAPDOG010000014">
    <property type="protein sequence ID" value="MCW3782926.1"/>
    <property type="molecule type" value="Genomic_DNA"/>
</dbReference>
<evidence type="ECO:0000259" key="2">
    <source>
        <dbReference type="PROSITE" id="PS50234"/>
    </source>
</evidence>
<dbReference type="PROSITE" id="PS50234">
    <property type="entry name" value="VWFA"/>
    <property type="match status" value="1"/>
</dbReference>
<evidence type="ECO:0000256" key="1">
    <source>
        <dbReference type="SAM" id="MobiDB-lite"/>
    </source>
</evidence>
<dbReference type="Gene3D" id="3.40.50.410">
    <property type="entry name" value="von Willebrand factor, type A domain"/>
    <property type="match status" value="1"/>
</dbReference>
<dbReference type="InterPro" id="IPR036465">
    <property type="entry name" value="vWFA_dom_sf"/>
</dbReference>
<dbReference type="Proteomes" id="UP001207582">
    <property type="component" value="Unassembled WGS sequence"/>
</dbReference>
<accession>A0ABT3J5G4</accession>
<feature type="region of interest" description="Disordered" evidence="1">
    <location>
        <begin position="235"/>
        <end position="254"/>
    </location>
</feature>
<proteinExistence type="predicted"/>
<dbReference type="PIRSF" id="PIRSF020634">
    <property type="entry name" value="TerY_vWA"/>
    <property type="match status" value="1"/>
</dbReference>
<dbReference type="CDD" id="cd01464">
    <property type="entry name" value="vWA_subfamily"/>
    <property type="match status" value="1"/>
</dbReference>
<reference evidence="3 4" key="1">
    <citation type="submission" date="2022-10" db="EMBL/GenBank/DDBJ databases">
        <title>Defluviimonas sp. CAU 1641 isolated from mud.</title>
        <authorList>
            <person name="Kim W."/>
        </authorList>
    </citation>
    <scope>NUCLEOTIDE SEQUENCE [LARGE SCALE GENOMIC DNA]</scope>
    <source>
        <strain evidence="3 4">CAU 1641</strain>
    </source>
</reference>
<gene>
    <name evidence="3" type="ORF">OM960_15355</name>
</gene>
<name>A0ABT3J5G4_9RHOB</name>
<evidence type="ECO:0000313" key="4">
    <source>
        <dbReference type="Proteomes" id="UP001207582"/>
    </source>
</evidence>
<dbReference type="SMART" id="SM00327">
    <property type="entry name" value="VWA"/>
    <property type="match status" value="1"/>
</dbReference>
<keyword evidence="4" id="KW-1185">Reference proteome</keyword>
<comment type="caution">
    <text evidence="3">The sequence shown here is derived from an EMBL/GenBank/DDBJ whole genome shotgun (WGS) entry which is preliminary data.</text>
</comment>
<dbReference type="InterPro" id="IPR002035">
    <property type="entry name" value="VWF_A"/>
</dbReference>
<evidence type="ECO:0000313" key="3">
    <source>
        <dbReference type="EMBL" id="MCW3782926.1"/>
    </source>
</evidence>
<dbReference type="Pfam" id="PF00092">
    <property type="entry name" value="VWA"/>
    <property type="match status" value="1"/>
</dbReference>
<organism evidence="3 4">
    <name type="scientific">Defluviimonas salinarum</name>
    <dbReference type="NCBI Taxonomy" id="2992147"/>
    <lineage>
        <taxon>Bacteria</taxon>
        <taxon>Pseudomonadati</taxon>
        <taxon>Pseudomonadota</taxon>
        <taxon>Alphaproteobacteria</taxon>
        <taxon>Rhodobacterales</taxon>
        <taxon>Paracoccaceae</taxon>
        <taxon>Albidovulum</taxon>
    </lineage>
</organism>
<dbReference type="SUPFAM" id="SSF53300">
    <property type="entry name" value="vWA-like"/>
    <property type="match status" value="1"/>
</dbReference>
<feature type="domain" description="VWFA" evidence="2">
    <location>
        <begin position="48"/>
        <end position="220"/>
    </location>
</feature>
<protein>
    <submittedName>
        <fullName evidence="3">VWA domain-containing protein</fullName>
    </submittedName>
</protein>
<feature type="compositionally biased region" description="Pro residues" evidence="1">
    <location>
        <begin position="244"/>
        <end position="254"/>
    </location>
</feature>